<dbReference type="PROSITE" id="PS50097">
    <property type="entry name" value="BTB"/>
    <property type="match status" value="1"/>
</dbReference>
<reference evidence="4" key="1">
    <citation type="submission" date="2019-10" db="EMBL/GenBank/DDBJ databases">
        <title>Conservation and host-specific expression of non-tandemly repeated heterogenous ribosome RNA gene in arbuscular mycorrhizal fungi.</title>
        <authorList>
            <person name="Maeda T."/>
            <person name="Kobayashi Y."/>
            <person name="Nakagawa T."/>
            <person name="Ezawa T."/>
            <person name="Yamaguchi K."/>
            <person name="Bino T."/>
            <person name="Nishimoto Y."/>
            <person name="Shigenobu S."/>
            <person name="Kawaguchi M."/>
        </authorList>
    </citation>
    <scope>NUCLEOTIDE SEQUENCE</scope>
    <source>
        <strain evidence="4">HR1</strain>
    </source>
</reference>
<sequence length="2027" mass="235107">MTNTDTGPNAPNEAMGRVLKPREPYTHRLRKILEEYPDGSQILREILQNSDDAKSTEQIFILDHNTYPSNRLINPHLNNYKNANLSLDRYQGPALLAQNNTIFEKRDFQSLIKLADSEKHDQFDKIGVMGVGFNSIYHITDSPSFITGDKYVILDPHDWYFDGGYEFDLVEKRLAEFYPDQFAPFRIPCDKKFEGTIFRYPLRNSSESEISKKIYKTDEILEMFRRFYENESINCLLFLKYIECISFYELEKGATKPKLLYKIQLDNAENVRQERRLIVEKIMPMMDLLSSRKLGKNQQLEATYIASFSRQKEDSKEPNSKWLILNYLDDLLKTDAYFKDKFKKSIGEYKFIPNVGLAIPLGNLNATGRLFCFLPLPIEMPFLVSVHGYFAVSNNRRSLWSPADKEDLAFDALANLKIEWNKYLFEKVLPKAWVKLLQELPLKISDIRSRDLYKFWPIGENISRSINIFCKDLLKNVIESFSIEDRVFEGPSSSIIIGNVPQVSADSYNSFQESEFHWLSLYNGYLDNKLLADINLLKIIGNIGFPVISVPHDIIRVLKHSKHKNSLRILSPSIIRSYLSSNRNRWENNVISRQDVLQLFKFVLSDEKFNELKGFRMIPLANDTFGTVTLSGESYVYIDKINEKISNYNNENNNLINQLNSDKLIDKNIDHDLYKILYNNAKGGWKRYNLNIKILDEIEIKDLILIISNIGEDKELSMDEIKNIIEILKRIVKIQHVSKIEENKEEILDELLIPSTKNRLFKLKEIYSDDMGNMLNDEEKSKYNIVHSLVTQNIASELGIQTLRGKIFGKEDIEWEIYEQHEALTTRIRNILNDYSIDSLFKEFLQNADDAGAKKFSVYLDERPKFQHKSREKSLFSEELEDWQGHAIWIYNDAEFEDDDFSSLLKLGIGGKSNDDTKIGKFGIGFNCAFHVTDLPSLVSREYIVFLDPHAKFLPEYGYPSKKRRGIKIDFLGTEFGSSFPDQCYPYMAIEGCDFTKKFKGTLFRLPLRTRKLAEQSKISREESKISKLRKIFNDIKSNKEILFLRNIESCSLHYIADGETQLIWETQICNIDSCRDYRQNIVSNIDDAPIYHLNIERKHYKNNHLKTKTSEIWLLCTGGHDDFDQDVKGCKPRGGIASLLAQSDDKSDKSFDKLEKLTPNPPKLEGEIFSYLSLSISTNLGVHLNGNFSSSSARSGILQSKSDSLQEGCDDNEKRNLYILYNVLPDLHIKLLNYIMNKHENQDANFLPYIMNNLWPDTKYVTMDLYKNYGLNVVKKLGYDLHRIFWTELDGGKFIPLNEAKIFRPQEKIIAEILVSSGISAVKLDEDKIKQLNEIVESGDLEFPYKPVSGESVCEDLLLEIPSIPIFKRNVNKENKDEYTHDSLFKLLEFILQDKNSYKILSGLPLVPLSNGFVGKFGEVYYVVERTFLELFPDIGPSKFVSFNLTPNLSSIFKDDYFSEKTNIKRFNASAILDLLDSVVKPVRELNWDPDGERIPNRTWFERIWLILNNDARNIDFNELSKYPLLPVIKPSNMLVRPVISDPLIQNGNSLFSLFEILVKLKVRFTNMTFPESAHEDLKKCVNECTAINIINSLERARSSLTMSRLFETSKLSSLEYEKLRTFIKEELETLIAHGQSQGSFMRILRSLPIWPLYSPGNKFIDATSGNLLPRKLPFFSFRETKKFYRCDHESDFNALIKLGVAPMDKLKYLKDIVKQVDGESEPSQDYVIFLQSVLSLRDQEIEECLGPEEIIPNRPLRDFVKVDTLYDMNVPVLRNIFPDTDKYFLPPELQNNSVCLEALKRMGLICKVKSWPPPDQIIFSQRDALLASLQDKLTLESDNSYHDVTFIVGTEREMIRANRYVLSAASKKLEEKFRISESIEIEFHQDIFRVFLQLLYGQSFKDATTPVLCKKDDSKADNEFNTYYLSFLIDLLKLSVSYEVKPLRNEIENAIMGGEYINIRDLCKILDCLEVFDVENRLKSFFKEYIKANKKLINEQLRKNMVNEKEKSEILEMQKKLQPLLEINE</sequence>
<evidence type="ECO:0000313" key="4">
    <source>
        <dbReference type="EMBL" id="GES91905.1"/>
    </source>
</evidence>
<dbReference type="PANTHER" id="PTHR15600">
    <property type="entry name" value="SACSIN"/>
    <property type="match status" value="1"/>
</dbReference>
<dbReference type="SMART" id="SM00225">
    <property type="entry name" value="BTB"/>
    <property type="match status" value="1"/>
</dbReference>
<dbReference type="GO" id="GO:0016301">
    <property type="term" value="F:kinase activity"/>
    <property type="evidence" value="ECO:0007669"/>
    <property type="project" value="UniProtKB-KW"/>
</dbReference>
<protein>
    <submittedName>
        <fullName evidence="4">Histidine kinase-like ATPase</fullName>
    </submittedName>
</protein>
<dbReference type="OrthoDB" id="1262810at2759"/>
<dbReference type="Pfam" id="PF00651">
    <property type="entry name" value="BTB"/>
    <property type="match status" value="1"/>
</dbReference>
<proteinExistence type="predicted"/>
<gene>
    <name evidence="4" type="ORF">RCL2_001870400</name>
</gene>
<keyword evidence="4" id="KW-0418">Kinase</keyword>
<dbReference type="InterPro" id="IPR058210">
    <property type="entry name" value="SACS/Nov_dom"/>
</dbReference>
<dbReference type="InterPro" id="IPR011333">
    <property type="entry name" value="SKP1/BTB/POZ_sf"/>
</dbReference>
<feature type="domain" description="BTB" evidence="3">
    <location>
        <begin position="1844"/>
        <end position="1898"/>
    </location>
</feature>
<dbReference type="InterPro" id="IPR036890">
    <property type="entry name" value="HATPase_C_sf"/>
</dbReference>
<organism evidence="4 5">
    <name type="scientific">Rhizophagus clarus</name>
    <dbReference type="NCBI Taxonomy" id="94130"/>
    <lineage>
        <taxon>Eukaryota</taxon>
        <taxon>Fungi</taxon>
        <taxon>Fungi incertae sedis</taxon>
        <taxon>Mucoromycota</taxon>
        <taxon>Glomeromycotina</taxon>
        <taxon>Glomeromycetes</taxon>
        <taxon>Glomerales</taxon>
        <taxon>Glomeraceae</taxon>
        <taxon>Rhizophagus</taxon>
    </lineage>
</organism>
<keyword evidence="1" id="KW-0175">Coiled coil</keyword>
<feature type="region of interest" description="Disordered" evidence="2">
    <location>
        <begin position="1"/>
        <end position="21"/>
    </location>
</feature>
<evidence type="ECO:0000256" key="2">
    <source>
        <dbReference type="SAM" id="MobiDB-lite"/>
    </source>
</evidence>
<accession>A0A8H3LU23</accession>
<dbReference type="SUPFAM" id="SSF55874">
    <property type="entry name" value="ATPase domain of HSP90 chaperone/DNA topoisomerase II/histidine kinase"/>
    <property type="match status" value="2"/>
</dbReference>
<evidence type="ECO:0000259" key="3">
    <source>
        <dbReference type="PROSITE" id="PS50097"/>
    </source>
</evidence>
<dbReference type="Gene3D" id="3.30.565.10">
    <property type="entry name" value="Histidine kinase-like ATPase, C-terminal domain"/>
    <property type="match status" value="1"/>
</dbReference>
<dbReference type="NCBIfam" id="NF047352">
    <property type="entry name" value="P_loop_sacsin"/>
    <property type="match status" value="2"/>
</dbReference>
<dbReference type="Gene3D" id="3.30.710.10">
    <property type="entry name" value="Potassium Channel Kv1.1, Chain A"/>
    <property type="match status" value="1"/>
</dbReference>
<feature type="coiled-coil region" evidence="1">
    <location>
        <begin position="1989"/>
        <end position="2016"/>
    </location>
</feature>
<evidence type="ECO:0000256" key="1">
    <source>
        <dbReference type="SAM" id="Coils"/>
    </source>
</evidence>
<evidence type="ECO:0000313" key="5">
    <source>
        <dbReference type="Proteomes" id="UP000615446"/>
    </source>
</evidence>
<dbReference type="InterPro" id="IPR052972">
    <property type="entry name" value="Sacsin_chaperone_reg"/>
</dbReference>
<keyword evidence="4" id="KW-0808">Transferase</keyword>
<name>A0A8H3LU23_9GLOM</name>
<comment type="caution">
    <text evidence="4">The sequence shown here is derived from an EMBL/GenBank/DDBJ whole genome shotgun (WGS) entry which is preliminary data.</text>
</comment>
<dbReference type="PANTHER" id="PTHR15600:SF42">
    <property type="entry name" value="SACSIN"/>
    <property type="match status" value="1"/>
</dbReference>
<dbReference type="SUPFAM" id="SSF54695">
    <property type="entry name" value="POZ domain"/>
    <property type="match status" value="1"/>
</dbReference>
<dbReference type="EMBL" id="BLAL01000208">
    <property type="protein sequence ID" value="GES91905.1"/>
    <property type="molecule type" value="Genomic_DNA"/>
</dbReference>
<dbReference type="GO" id="GO:0030544">
    <property type="term" value="F:Hsp70 protein binding"/>
    <property type="evidence" value="ECO:0007669"/>
    <property type="project" value="TreeGrafter"/>
</dbReference>
<dbReference type="Pfam" id="PF25794">
    <property type="entry name" value="SACS"/>
    <property type="match status" value="2"/>
</dbReference>
<dbReference type="InterPro" id="IPR000210">
    <property type="entry name" value="BTB/POZ_dom"/>
</dbReference>
<dbReference type="Proteomes" id="UP000615446">
    <property type="component" value="Unassembled WGS sequence"/>
</dbReference>
<dbReference type="CDD" id="cd18186">
    <property type="entry name" value="BTB_POZ_ZBTB_KLHL-like"/>
    <property type="match status" value="1"/>
</dbReference>